<proteinExistence type="inferred from homology"/>
<sequence length="577" mass="65429">MPGHRKRRQFKQTDAFTRGMVIGLKRAGWNTGATRVTSARVDRRILRQAVAAPQATCTAILQHVQDTLDHSISTRTISRRLVDNGLHSCRPLRRLPLTPPHRRQRLEWCRARSTWMTEWHRVVFSDESRFCLSSDSRRVRVWRRRGERSNPAAIVERPTVRQCGIMVWGAIAHDSRSPLLRIQGTMTAQRYVDDVLRPVTLPYLQGVPNALYQQDNARKHTACISQQALQDVQMLPWPPYSPDLSPIEHVWDIIGRRLHALPQPRSEDELWQMVEREWRAIPQDLSAGRNFGHGTTRRFLRRLCGVHKDSHKYRLPERWQDVVSDLPDTFDSRKQWPNCKRIGEIRDQGSCGSCWAFGAVEAMSDRLCIASNGQYQNDVSSQDLLTCCSSCGFGCSGGFPGSAWDYWENNGLVTGGLYGSNDGCQPYSIKPCEHHTKGKRPPCSGEGNTPKCVNMCEKSYNKSYSSDKSYGKSSYSVPSPQEQIMTEIYQNGPVEGAFTVYSDFPNYKSGVYQHHSSEVLGGHAIKILGWGTENGTPYWLVANSWNSDWGDKGFFKILRGQNECGIEDEIVAGIPKI</sequence>
<dbReference type="InterPro" id="IPR002492">
    <property type="entry name" value="Transposase_Tc1-like"/>
</dbReference>
<keyword evidence="3" id="KW-0378">Hydrolase</keyword>
<dbReference type="PROSITE" id="PS00640">
    <property type="entry name" value="THIOL_PROTEASE_ASN"/>
    <property type="match status" value="1"/>
</dbReference>
<organism evidence="7 8">
    <name type="scientific">Cordylochernes scorpioides</name>
    <dbReference type="NCBI Taxonomy" id="51811"/>
    <lineage>
        <taxon>Eukaryota</taxon>
        <taxon>Metazoa</taxon>
        <taxon>Ecdysozoa</taxon>
        <taxon>Arthropoda</taxon>
        <taxon>Chelicerata</taxon>
        <taxon>Arachnida</taxon>
        <taxon>Pseudoscorpiones</taxon>
        <taxon>Cheliferoidea</taxon>
        <taxon>Chernetidae</taxon>
        <taxon>Cordylochernes</taxon>
    </lineage>
</organism>
<evidence type="ECO:0000256" key="3">
    <source>
        <dbReference type="ARBA" id="ARBA00022801"/>
    </source>
</evidence>
<dbReference type="SUPFAM" id="SSF54001">
    <property type="entry name" value="Cysteine proteinases"/>
    <property type="match status" value="1"/>
</dbReference>
<dbReference type="PROSITE" id="PS00639">
    <property type="entry name" value="THIOL_PROTEASE_HIS"/>
    <property type="match status" value="1"/>
</dbReference>
<dbReference type="PANTHER" id="PTHR12411">
    <property type="entry name" value="CYSTEINE PROTEASE FAMILY C1-RELATED"/>
    <property type="match status" value="1"/>
</dbReference>
<dbReference type="InterPro" id="IPR025660">
    <property type="entry name" value="Pept_his_AS"/>
</dbReference>
<dbReference type="Gene3D" id="3.90.70.10">
    <property type="entry name" value="Cysteine proteinases"/>
    <property type="match status" value="1"/>
</dbReference>
<reference evidence="7 8" key="1">
    <citation type="submission" date="2022-01" db="EMBL/GenBank/DDBJ databases">
        <title>A chromosomal length assembly of Cordylochernes scorpioides.</title>
        <authorList>
            <person name="Zeh D."/>
            <person name="Zeh J."/>
        </authorList>
    </citation>
    <scope>NUCLEOTIDE SEQUENCE [LARGE SCALE GENOMIC DNA]</scope>
    <source>
        <strain evidence="7">IN4F17</strain>
        <tissue evidence="7">Whole Body</tissue>
    </source>
</reference>
<accession>A0ABY6L2N4</accession>
<keyword evidence="2" id="KW-0645">Protease</keyword>
<evidence type="ECO:0000313" key="8">
    <source>
        <dbReference type="Proteomes" id="UP001235939"/>
    </source>
</evidence>
<dbReference type="Gene3D" id="3.30.420.10">
    <property type="entry name" value="Ribonuclease H-like superfamily/Ribonuclease H"/>
    <property type="match status" value="1"/>
</dbReference>
<dbReference type="InterPro" id="IPR013128">
    <property type="entry name" value="Peptidase_C1A"/>
</dbReference>
<dbReference type="Proteomes" id="UP001235939">
    <property type="component" value="Chromosome 11"/>
</dbReference>
<dbReference type="PROSITE" id="PS00139">
    <property type="entry name" value="THIOL_PROTEASE_CYS"/>
    <property type="match status" value="1"/>
</dbReference>
<dbReference type="PRINTS" id="PR00705">
    <property type="entry name" value="PAPAIN"/>
</dbReference>
<dbReference type="InterPro" id="IPR000668">
    <property type="entry name" value="Peptidase_C1A_C"/>
</dbReference>
<evidence type="ECO:0000256" key="2">
    <source>
        <dbReference type="ARBA" id="ARBA00022670"/>
    </source>
</evidence>
<dbReference type="InterPro" id="IPR038717">
    <property type="entry name" value="Tc1-like_DDE_dom"/>
</dbReference>
<evidence type="ECO:0000256" key="4">
    <source>
        <dbReference type="ARBA" id="ARBA00022807"/>
    </source>
</evidence>
<keyword evidence="8" id="KW-1185">Reference proteome</keyword>
<evidence type="ECO:0000256" key="5">
    <source>
        <dbReference type="ARBA" id="ARBA00023157"/>
    </source>
</evidence>
<dbReference type="InterPro" id="IPR000169">
    <property type="entry name" value="Pept_cys_AS"/>
</dbReference>
<dbReference type="Pfam" id="PF13358">
    <property type="entry name" value="DDE_3"/>
    <property type="match status" value="1"/>
</dbReference>
<protein>
    <submittedName>
        <fullName evidence="7">CTSB</fullName>
    </submittedName>
</protein>
<dbReference type="InterPro" id="IPR038765">
    <property type="entry name" value="Papain-like_cys_pep_sf"/>
</dbReference>
<dbReference type="Pfam" id="PF00112">
    <property type="entry name" value="Peptidase_C1"/>
    <property type="match status" value="1"/>
</dbReference>
<keyword evidence="5" id="KW-1015">Disulfide bond</keyword>
<dbReference type="EMBL" id="CP092873">
    <property type="protein sequence ID" value="UYV74045.1"/>
    <property type="molecule type" value="Genomic_DNA"/>
</dbReference>
<evidence type="ECO:0000259" key="6">
    <source>
        <dbReference type="SMART" id="SM00645"/>
    </source>
</evidence>
<dbReference type="Pfam" id="PF01498">
    <property type="entry name" value="HTH_Tnp_Tc3_2"/>
    <property type="match status" value="1"/>
</dbReference>
<dbReference type="InterPro" id="IPR036397">
    <property type="entry name" value="RNaseH_sf"/>
</dbReference>
<name>A0ABY6L2N4_9ARAC</name>
<evidence type="ECO:0000256" key="1">
    <source>
        <dbReference type="ARBA" id="ARBA00008455"/>
    </source>
</evidence>
<dbReference type="SMART" id="SM00645">
    <property type="entry name" value="Pept_C1"/>
    <property type="match status" value="1"/>
</dbReference>
<evidence type="ECO:0000313" key="7">
    <source>
        <dbReference type="EMBL" id="UYV74045.1"/>
    </source>
</evidence>
<comment type="similarity">
    <text evidence="1">Belongs to the peptidase C1 family.</text>
</comment>
<feature type="domain" description="Peptidase C1A papain C-terminal" evidence="6">
    <location>
        <begin position="326"/>
        <end position="574"/>
    </location>
</feature>
<gene>
    <name evidence="7" type="ORF">LAZ67_11001967</name>
</gene>
<dbReference type="InterPro" id="IPR025661">
    <property type="entry name" value="Pept_asp_AS"/>
</dbReference>
<keyword evidence="4" id="KW-0788">Thiol protease</keyword>
<dbReference type="CDD" id="cd02620">
    <property type="entry name" value="Peptidase_C1A_CathepsinB"/>
    <property type="match status" value="1"/>
</dbReference>